<reference evidence="2 3" key="1">
    <citation type="journal article" date="2020" name="bioRxiv">
        <title>Metabolic contributions of an alphaproteobacterial endosymbiont in the apicomplexan Cardiosporidium cionae.</title>
        <authorList>
            <person name="Hunter E.S."/>
            <person name="Paight C.J."/>
            <person name="Lane C.E."/>
        </authorList>
    </citation>
    <scope>NUCLEOTIDE SEQUENCE [LARGE SCALE GENOMIC DNA]</scope>
    <source>
        <strain evidence="2">ESH_2018</strain>
    </source>
</reference>
<feature type="region of interest" description="Disordered" evidence="1">
    <location>
        <begin position="38"/>
        <end position="65"/>
    </location>
</feature>
<organism evidence="2 3">
    <name type="scientific">Cardiosporidium cionae</name>
    <dbReference type="NCBI Taxonomy" id="476202"/>
    <lineage>
        <taxon>Eukaryota</taxon>
        <taxon>Sar</taxon>
        <taxon>Alveolata</taxon>
        <taxon>Apicomplexa</taxon>
        <taxon>Aconoidasida</taxon>
        <taxon>Nephromycida</taxon>
        <taxon>Cardiosporidium</taxon>
    </lineage>
</organism>
<accession>A0ABQ7J4R5</accession>
<dbReference type="EMBL" id="JADAQX010001060">
    <property type="protein sequence ID" value="KAF8818528.1"/>
    <property type="molecule type" value="Genomic_DNA"/>
</dbReference>
<evidence type="ECO:0000313" key="3">
    <source>
        <dbReference type="Proteomes" id="UP000823046"/>
    </source>
</evidence>
<sequence>MQNVSNALRIAAGSSHSNSEEDIPLKRLGERRGCFAALNSLSQEPHNTANSSEGEQPKPMQLSKMGMPHVIKEEKIPSTVQKNAHFNVKGPTAVLQQRAANDAIGKKRRIISSSSSSNASNSSSESSDSESSSGGSGKSNNSGKSSSTSSSSSDSSDTSNSEDAEKTKKILPNRTDQNSLRAVRANHLANKKPKPTPKKGNEMKIPHRKKAIRRVSVETQRAEMSEDGGEVKMRMSTFNPSLRSRKEKLVSQLLVRWWYAFPQWLSFDKEYSKELSQKELKCVSLEEWEDLEDLDENGFTKVYEISGFPGVFRDPQGNSIDVRDKDTCPSYSNFMKKSELQLLTLIQEALVNQLDKLKESRYDETKYRGKLQHELRDITTELREERKRQQN</sequence>
<evidence type="ECO:0000313" key="2">
    <source>
        <dbReference type="EMBL" id="KAF8818528.1"/>
    </source>
</evidence>
<proteinExistence type="predicted"/>
<feature type="region of interest" description="Disordered" evidence="1">
    <location>
        <begin position="99"/>
        <end position="202"/>
    </location>
</feature>
<evidence type="ECO:0000256" key="1">
    <source>
        <dbReference type="SAM" id="MobiDB-lite"/>
    </source>
</evidence>
<name>A0ABQ7J4R5_9APIC</name>
<feature type="compositionally biased region" description="Polar residues" evidence="1">
    <location>
        <begin position="39"/>
        <end position="54"/>
    </location>
</feature>
<feature type="region of interest" description="Disordered" evidence="1">
    <location>
        <begin position="1"/>
        <end position="24"/>
    </location>
</feature>
<dbReference type="Proteomes" id="UP000823046">
    <property type="component" value="Unassembled WGS sequence"/>
</dbReference>
<protein>
    <submittedName>
        <fullName evidence="2">Uncharacterized protein</fullName>
    </submittedName>
</protein>
<keyword evidence="3" id="KW-1185">Reference proteome</keyword>
<gene>
    <name evidence="2" type="ORF">IE077_004331</name>
</gene>
<feature type="compositionally biased region" description="Low complexity" evidence="1">
    <location>
        <begin position="112"/>
        <end position="161"/>
    </location>
</feature>
<comment type="caution">
    <text evidence="2">The sequence shown here is derived from an EMBL/GenBank/DDBJ whole genome shotgun (WGS) entry which is preliminary data.</text>
</comment>